<dbReference type="SMART" id="SM00220">
    <property type="entry name" value="S_TKc"/>
    <property type="match status" value="1"/>
</dbReference>
<dbReference type="EMBL" id="CAXIPR030004227">
    <property type="protein sequence ID" value="CAM0151010.1"/>
    <property type="molecule type" value="Genomic_DNA"/>
</dbReference>
<evidence type="ECO:0000256" key="9">
    <source>
        <dbReference type="ARBA" id="ARBA00022840"/>
    </source>
</evidence>
<keyword evidence="12" id="KW-1015">Disulfide bond</keyword>
<evidence type="ECO:0000256" key="6">
    <source>
        <dbReference type="ARBA" id="ARBA00022729"/>
    </source>
</evidence>
<feature type="binding site" evidence="15">
    <location>
        <position position="470"/>
    </location>
    <ligand>
        <name>ATP</name>
        <dbReference type="ChEBI" id="CHEBI:30616"/>
    </ligand>
</feature>
<feature type="domain" description="EGF-like" evidence="18">
    <location>
        <begin position="313"/>
        <end position="351"/>
    </location>
</feature>
<evidence type="ECO:0000256" key="12">
    <source>
        <dbReference type="ARBA" id="ARBA00023157"/>
    </source>
</evidence>
<keyword evidence="11 16" id="KW-0472">Membrane</keyword>
<comment type="caution">
    <text evidence="14">Lacks conserved residue(s) required for the propagation of feature annotation.</text>
</comment>
<organism evidence="20 21">
    <name type="scientific">Urochloa decumbens</name>
    <dbReference type="NCBI Taxonomy" id="240449"/>
    <lineage>
        <taxon>Eukaryota</taxon>
        <taxon>Viridiplantae</taxon>
        <taxon>Streptophyta</taxon>
        <taxon>Embryophyta</taxon>
        <taxon>Tracheophyta</taxon>
        <taxon>Spermatophyta</taxon>
        <taxon>Magnoliopsida</taxon>
        <taxon>Liliopsida</taxon>
        <taxon>Poales</taxon>
        <taxon>Poaceae</taxon>
        <taxon>PACMAD clade</taxon>
        <taxon>Panicoideae</taxon>
        <taxon>Panicodae</taxon>
        <taxon>Paniceae</taxon>
        <taxon>Melinidinae</taxon>
        <taxon>Urochloa</taxon>
    </lineage>
</organism>
<dbReference type="InterPro" id="IPR049883">
    <property type="entry name" value="NOTCH1_EGF-like"/>
</dbReference>
<dbReference type="InterPro" id="IPR017441">
    <property type="entry name" value="Protein_kinase_ATP_BS"/>
</dbReference>
<dbReference type="GO" id="GO:0005524">
    <property type="term" value="F:ATP binding"/>
    <property type="evidence" value="ECO:0007669"/>
    <property type="project" value="UniProtKB-UniRule"/>
</dbReference>
<gene>
    <name evidence="19" type="ORF">URODEC1_LOCUS120950</name>
    <name evidence="20" type="ORF">URODEC1_LOCUS124040</name>
</gene>
<dbReference type="CDD" id="cd00054">
    <property type="entry name" value="EGF_CA"/>
    <property type="match status" value="1"/>
</dbReference>
<dbReference type="InterPro" id="IPR008271">
    <property type="entry name" value="Ser/Thr_kinase_AS"/>
</dbReference>
<dbReference type="PANTHER" id="PTHR27005:SF503">
    <property type="entry name" value="OS06G0142500 PROTEIN"/>
    <property type="match status" value="1"/>
</dbReference>
<dbReference type="GO" id="GO:0016020">
    <property type="term" value="C:membrane"/>
    <property type="evidence" value="ECO:0007669"/>
    <property type="project" value="UniProtKB-SubCell"/>
</dbReference>
<accession>A0ABC9H8A7</accession>
<evidence type="ECO:0000259" key="17">
    <source>
        <dbReference type="PROSITE" id="PS50011"/>
    </source>
</evidence>
<keyword evidence="9 15" id="KW-0067">ATP-binding</keyword>
<keyword evidence="10 16" id="KW-1133">Transmembrane helix</keyword>
<dbReference type="InterPro" id="IPR011009">
    <property type="entry name" value="Kinase-like_dom_sf"/>
</dbReference>
<dbReference type="Gene3D" id="1.10.510.10">
    <property type="entry name" value="Transferase(Phosphotransferase) domain 1"/>
    <property type="match status" value="1"/>
</dbReference>
<keyword evidence="8" id="KW-0418">Kinase</keyword>
<dbReference type="InterPro" id="IPR000742">
    <property type="entry name" value="EGF"/>
</dbReference>
<keyword evidence="21" id="KW-1185">Reference proteome</keyword>
<dbReference type="FunFam" id="3.30.200.20:FF:000043">
    <property type="entry name" value="Wall-associated receptor kinase 2"/>
    <property type="match status" value="1"/>
</dbReference>
<evidence type="ECO:0000256" key="14">
    <source>
        <dbReference type="PROSITE-ProRule" id="PRU00076"/>
    </source>
</evidence>
<keyword evidence="4" id="KW-0808">Transferase</keyword>
<comment type="caution">
    <text evidence="20">The sequence shown here is derived from an EMBL/GenBank/DDBJ whole genome shotgun (WGS) entry which is preliminary data.</text>
</comment>
<dbReference type="Gene3D" id="3.30.200.20">
    <property type="entry name" value="Phosphorylase Kinase, domain 1"/>
    <property type="match status" value="1"/>
</dbReference>
<evidence type="ECO:0000313" key="19">
    <source>
        <dbReference type="EMBL" id="CAM0147530.1"/>
    </source>
</evidence>
<dbReference type="PANTHER" id="PTHR27005">
    <property type="entry name" value="WALL-ASSOCIATED RECEPTOR KINASE-LIKE 21"/>
    <property type="match status" value="1"/>
</dbReference>
<dbReference type="FunFam" id="1.10.510.10:FF:000084">
    <property type="entry name" value="Wall-associated receptor kinase 2"/>
    <property type="match status" value="1"/>
</dbReference>
<dbReference type="SMART" id="SM00179">
    <property type="entry name" value="EGF_CA"/>
    <property type="match status" value="1"/>
</dbReference>
<keyword evidence="3 14" id="KW-0245">EGF-like domain</keyword>
<dbReference type="EMBL" id="CAXIPR030000914">
    <property type="protein sequence ID" value="CAM0147530.1"/>
    <property type="molecule type" value="Genomic_DNA"/>
</dbReference>
<dbReference type="AlphaFoldDB" id="A0ABC9H8A7"/>
<comment type="subcellular location">
    <subcellularLocation>
        <location evidence="1">Membrane</location>
        <topology evidence="1">Single-pass type I membrane protein</topology>
    </subcellularLocation>
</comment>
<dbReference type="SUPFAM" id="SSF57196">
    <property type="entry name" value="EGF/Laminin"/>
    <property type="match status" value="1"/>
</dbReference>
<keyword evidence="2" id="KW-0723">Serine/threonine-protein kinase</keyword>
<evidence type="ECO:0000256" key="8">
    <source>
        <dbReference type="ARBA" id="ARBA00022777"/>
    </source>
</evidence>
<dbReference type="InterPro" id="IPR025287">
    <property type="entry name" value="WAK_GUB"/>
</dbReference>
<evidence type="ECO:0000256" key="5">
    <source>
        <dbReference type="ARBA" id="ARBA00022692"/>
    </source>
</evidence>
<keyword evidence="7 15" id="KW-0547">Nucleotide-binding</keyword>
<evidence type="ECO:0000313" key="20">
    <source>
        <dbReference type="EMBL" id="CAM0151010.1"/>
    </source>
</evidence>
<dbReference type="Pfam" id="PF13947">
    <property type="entry name" value="GUB_WAK_bind"/>
    <property type="match status" value="1"/>
</dbReference>
<dbReference type="PROSITE" id="PS01187">
    <property type="entry name" value="EGF_CA"/>
    <property type="match status" value="1"/>
</dbReference>
<dbReference type="PROSITE" id="PS00010">
    <property type="entry name" value="ASX_HYDROXYL"/>
    <property type="match status" value="1"/>
</dbReference>
<dbReference type="InterPro" id="IPR018097">
    <property type="entry name" value="EGF_Ca-bd_CS"/>
</dbReference>
<proteinExistence type="predicted"/>
<protein>
    <submittedName>
        <fullName evidence="20">Uncharacterized protein</fullName>
    </submittedName>
</protein>
<keyword evidence="5 16" id="KW-0812">Transmembrane</keyword>
<dbReference type="CDD" id="cd14066">
    <property type="entry name" value="STKc_IRAK"/>
    <property type="match status" value="1"/>
</dbReference>
<sequence>MGYLASPLCSGKKKLLLLVAATQMILQHSTAIGEAGNSSLARPGCQDKCGNVSIPYPFGIGKECFREGFEVYCPDNVAILNTSGTRLLEINLTFGEARVQSNIIEACNIIKRGEIWGPTFPVGPFFLVSKTKNVFTAIGCSATALIQGDIETPIEKDGRGPFYSVSTCGLYCLDDSSYNNTDCSGRGCCQSAIPRNLKSFSPAFFNNTYIITGKNFSWCNYAFVSELGWFNFDPSYVRPQGFVKEYGDSPMAPLILDWVSGSATCEAAKKMGSSYACTDTNSVCTDVSSGPGYRCNCSTGYEGNPYLAGGCQDINECEYPSKYPCINGTCANTIGSYNCTCPGGTQSNDPKNTPCTPIPPITGRNKQPQVKVVIGIFISFLFLIVCIFSLLIECQKRKLAKEKERFFRQNGGHILYQKILSRKIDTVIIFTIEDLKKATDNFDRSKELGTGGHGTVYKGVLGDNKVVAVKRSKIMNLIQTEEFVQEIIVLSQINHKNVIRLLGCCLEVEVPILVHEFIPNGTLFQLIHENHGRPPVSLEDRLRIAQESAEALEYLHLSINHPIVHGDVKSLNILLDNNYTAKVIDFGASRMLPKDTVQFMTMVQGTLGYLDPEYLQERKLTEKSDVYSFGVVLLELITRKTAIYFEGHEEGKNLATSFLQALKDNRVESMLDTSIMGVGMEELLQEVVELASCCLSLKGEERPSMTQVADKLKAIRSTWREILLLKHEETQRLAERLGTDSACDLSPSMYWTARMLGVDIETLYVDHAGTTTTDATT</sequence>
<dbReference type="InterPro" id="IPR000152">
    <property type="entry name" value="EGF-type_Asp/Asn_hydroxyl_site"/>
</dbReference>
<name>A0ABC9H8A7_9POAL</name>
<evidence type="ECO:0000256" key="15">
    <source>
        <dbReference type="PROSITE-ProRule" id="PRU10141"/>
    </source>
</evidence>
<reference evidence="20" key="1">
    <citation type="submission" date="2024-10" db="EMBL/GenBank/DDBJ databases">
        <authorList>
            <person name="Ryan C."/>
        </authorList>
    </citation>
    <scope>NUCLEOTIDE SEQUENCE [LARGE SCALE GENOMIC DNA]</scope>
</reference>
<evidence type="ECO:0000256" key="10">
    <source>
        <dbReference type="ARBA" id="ARBA00022989"/>
    </source>
</evidence>
<dbReference type="PROSITE" id="PS00108">
    <property type="entry name" value="PROTEIN_KINASE_ST"/>
    <property type="match status" value="1"/>
</dbReference>
<evidence type="ECO:0000256" key="11">
    <source>
        <dbReference type="ARBA" id="ARBA00023136"/>
    </source>
</evidence>
<keyword evidence="13" id="KW-0325">Glycoprotein</keyword>
<dbReference type="Proteomes" id="UP001497457">
    <property type="component" value="Unassembled WGS sequence"/>
</dbReference>
<dbReference type="InterPro" id="IPR000719">
    <property type="entry name" value="Prot_kinase_dom"/>
</dbReference>
<dbReference type="Pfam" id="PF00069">
    <property type="entry name" value="Pkinase"/>
    <property type="match status" value="1"/>
</dbReference>
<evidence type="ECO:0000256" key="16">
    <source>
        <dbReference type="SAM" id="Phobius"/>
    </source>
</evidence>
<evidence type="ECO:0000256" key="7">
    <source>
        <dbReference type="ARBA" id="ARBA00022741"/>
    </source>
</evidence>
<dbReference type="Gene3D" id="2.10.25.10">
    <property type="entry name" value="Laminin"/>
    <property type="match status" value="1"/>
</dbReference>
<evidence type="ECO:0000256" key="1">
    <source>
        <dbReference type="ARBA" id="ARBA00004479"/>
    </source>
</evidence>
<keyword evidence="6" id="KW-0732">Signal</keyword>
<dbReference type="InterPro" id="IPR045274">
    <property type="entry name" value="WAK-like"/>
</dbReference>
<evidence type="ECO:0000256" key="4">
    <source>
        <dbReference type="ARBA" id="ARBA00022679"/>
    </source>
</evidence>
<dbReference type="SUPFAM" id="SSF56112">
    <property type="entry name" value="Protein kinase-like (PK-like)"/>
    <property type="match status" value="1"/>
</dbReference>
<dbReference type="Pfam" id="PF07645">
    <property type="entry name" value="EGF_CA"/>
    <property type="match status" value="1"/>
</dbReference>
<dbReference type="PROSITE" id="PS00107">
    <property type="entry name" value="PROTEIN_KINASE_ATP"/>
    <property type="match status" value="1"/>
</dbReference>
<dbReference type="GO" id="GO:0004674">
    <property type="term" value="F:protein serine/threonine kinase activity"/>
    <property type="evidence" value="ECO:0007669"/>
    <property type="project" value="UniProtKB-KW"/>
</dbReference>
<dbReference type="InterPro" id="IPR001881">
    <property type="entry name" value="EGF-like_Ca-bd_dom"/>
</dbReference>
<evidence type="ECO:0000259" key="18">
    <source>
        <dbReference type="PROSITE" id="PS50026"/>
    </source>
</evidence>
<dbReference type="PROSITE" id="PS50011">
    <property type="entry name" value="PROTEIN_KINASE_DOM"/>
    <property type="match status" value="1"/>
</dbReference>
<evidence type="ECO:0000256" key="2">
    <source>
        <dbReference type="ARBA" id="ARBA00022527"/>
    </source>
</evidence>
<dbReference type="PROSITE" id="PS50026">
    <property type="entry name" value="EGF_3"/>
    <property type="match status" value="1"/>
</dbReference>
<dbReference type="SMART" id="SM00181">
    <property type="entry name" value="EGF"/>
    <property type="match status" value="2"/>
</dbReference>
<evidence type="ECO:0000256" key="3">
    <source>
        <dbReference type="ARBA" id="ARBA00022536"/>
    </source>
</evidence>
<feature type="domain" description="Protein kinase" evidence="17">
    <location>
        <begin position="442"/>
        <end position="715"/>
    </location>
</feature>
<evidence type="ECO:0000256" key="13">
    <source>
        <dbReference type="ARBA" id="ARBA00023180"/>
    </source>
</evidence>
<evidence type="ECO:0000313" key="21">
    <source>
        <dbReference type="Proteomes" id="UP001497457"/>
    </source>
</evidence>
<feature type="transmembrane region" description="Helical" evidence="16">
    <location>
        <begin position="372"/>
        <end position="392"/>
    </location>
</feature>